<comment type="caution">
    <text evidence="2">The sequence shown here is derived from an EMBL/GenBank/DDBJ whole genome shotgun (WGS) entry which is preliminary data.</text>
</comment>
<feature type="transmembrane region" description="Helical" evidence="1">
    <location>
        <begin position="20"/>
        <end position="42"/>
    </location>
</feature>
<sequence>MRAEIYVYVCVDMSEFSSGVSVVAVRPIVTAVAMVGVFACAMSGIMSEATAVTLFDVAATLVWATMTALIHRCSCFVGYGPSLIFNTTVEGNPHIPSSRGVSKAVDVLDTPGCHPFHSEVSSECATWPLICEIKPIFNRREISSGPDLDVVSASGVQIMVPNVTHFEGDPLSAGSGSPSSLQIPAPALVRCGLCRKLGHDASKCSSKLAYRPTRYIYSLLSAPPDLAVPMDIKLTGITQSNVVKDPVVQTSNSFDVLQLGDENGPSLDVSGAVSTEAYLVCESGMKKVPSLKPAAEEGEFESGFKQNSSYSVMSPTVLPSAETHESRTDHMSLSEPSAVRDSVLQYNIASSKMQVEVSLRAVVSSEDAIIDLRGSSCHGEVVGSPDVCPAPTALGVFLVLDMHDTPAQINPPETVSPFLVMAIEHHGDHNVDAPTMEQPPSFDDVVSKVARIEAWIAAREAAPNSAIKIATKVERLRRKLAELKANRSLVLTPSVGSGTSDDFNDPQCHSLDTSNVLEVSRFVQSPFSVEGMSPTTEGGGSLSCLKKPKRRKKKCYPSDILHAMVTDLARSTMAEGWPERTGKRTTLRFRGCGLLEKWNGEMLDKRQIKRFSS</sequence>
<keyword evidence="1" id="KW-1133">Transmembrane helix</keyword>
<dbReference type="Proteomes" id="UP001279734">
    <property type="component" value="Unassembled WGS sequence"/>
</dbReference>
<proteinExistence type="predicted"/>
<keyword evidence="3" id="KW-1185">Reference proteome</keyword>
<name>A0AAD3Y5V7_NEPGR</name>
<reference evidence="2" key="1">
    <citation type="submission" date="2023-05" db="EMBL/GenBank/DDBJ databases">
        <title>Nepenthes gracilis genome sequencing.</title>
        <authorList>
            <person name="Fukushima K."/>
        </authorList>
    </citation>
    <scope>NUCLEOTIDE SEQUENCE</scope>
    <source>
        <strain evidence="2">SING2019-196</strain>
    </source>
</reference>
<feature type="transmembrane region" description="Helical" evidence="1">
    <location>
        <begin position="49"/>
        <end position="70"/>
    </location>
</feature>
<dbReference type="EMBL" id="BSYO01000038">
    <property type="protein sequence ID" value="GMH30358.1"/>
    <property type="molecule type" value="Genomic_DNA"/>
</dbReference>
<evidence type="ECO:0000256" key="1">
    <source>
        <dbReference type="SAM" id="Phobius"/>
    </source>
</evidence>
<gene>
    <name evidence="2" type="ORF">Nepgr_032201</name>
</gene>
<keyword evidence="1" id="KW-0812">Transmembrane</keyword>
<evidence type="ECO:0000313" key="3">
    <source>
        <dbReference type="Proteomes" id="UP001279734"/>
    </source>
</evidence>
<keyword evidence="1" id="KW-0472">Membrane</keyword>
<accession>A0AAD3Y5V7</accession>
<dbReference type="AlphaFoldDB" id="A0AAD3Y5V7"/>
<organism evidence="2 3">
    <name type="scientific">Nepenthes gracilis</name>
    <name type="common">Slender pitcher plant</name>
    <dbReference type="NCBI Taxonomy" id="150966"/>
    <lineage>
        <taxon>Eukaryota</taxon>
        <taxon>Viridiplantae</taxon>
        <taxon>Streptophyta</taxon>
        <taxon>Embryophyta</taxon>
        <taxon>Tracheophyta</taxon>
        <taxon>Spermatophyta</taxon>
        <taxon>Magnoliopsida</taxon>
        <taxon>eudicotyledons</taxon>
        <taxon>Gunneridae</taxon>
        <taxon>Pentapetalae</taxon>
        <taxon>Caryophyllales</taxon>
        <taxon>Nepenthaceae</taxon>
        <taxon>Nepenthes</taxon>
    </lineage>
</organism>
<evidence type="ECO:0000313" key="2">
    <source>
        <dbReference type="EMBL" id="GMH30358.1"/>
    </source>
</evidence>
<protein>
    <submittedName>
        <fullName evidence="2">Uncharacterized protein</fullName>
    </submittedName>
</protein>